<dbReference type="InterPro" id="IPR017970">
    <property type="entry name" value="Homeobox_CS"/>
</dbReference>
<protein>
    <recommendedName>
        <fullName evidence="14">Copper transport protein</fullName>
    </recommendedName>
</protein>
<dbReference type="CDD" id="cd00086">
    <property type="entry name" value="homeodomain"/>
    <property type="match status" value="1"/>
</dbReference>
<dbReference type="GO" id="GO:0005375">
    <property type="term" value="F:copper ion transmembrane transporter activity"/>
    <property type="evidence" value="ECO:0007669"/>
    <property type="project" value="UniProtKB-UniRule"/>
</dbReference>
<dbReference type="PROSITE" id="PS00027">
    <property type="entry name" value="HOMEOBOX_1"/>
    <property type="match status" value="1"/>
</dbReference>
<evidence type="ECO:0000256" key="2">
    <source>
        <dbReference type="ARBA" id="ARBA00022473"/>
    </source>
</evidence>
<dbReference type="PANTHER" id="PTHR24328:SF7">
    <property type="entry name" value="BUTTONLESS"/>
    <property type="match status" value="1"/>
</dbReference>
<dbReference type="GO" id="GO:0016020">
    <property type="term" value="C:membrane"/>
    <property type="evidence" value="ECO:0007669"/>
    <property type="project" value="UniProtKB-SubCell"/>
</dbReference>
<evidence type="ECO:0000256" key="4">
    <source>
        <dbReference type="ARBA" id="ARBA00022989"/>
    </source>
</evidence>
<keyword evidence="11 12" id="KW-0539">Nucleus</keyword>
<dbReference type="AlphaFoldDB" id="A0A834IIS1"/>
<evidence type="ECO:0000256" key="14">
    <source>
        <dbReference type="RuleBase" id="RU367022"/>
    </source>
</evidence>
<keyword evidence="14" id="KW-0186">Copper</keyword>
<dbReference type="PRINTS" id="PR00024">
    <property type="entry name" value="HOMEOBOX"/>
</dbReference>
<keyword evidence="9" id="KW-0010">Activator</keyword>
<dbReference type="SUPFAM" id="SSF46689">
    <property type="entry name" value="Homeodomain-like"/>
    <property type="match status" value="1"/>
</dbReference>
<dbReference type="InterPro" id="IPR020479">
    <property type="entry name" value="HD_metazoa"/>
</dbReference>
<feature type="transmembrane region" description="Helical" evidence="14">
    <location>
        <begin position="274"/>
        <end position="295"/>
    </location>
</feature>
<dbReference type="GO" id="GO:0000981">
    <property type="term" value="F:DNA-binding transcription factor activity, RNA polymerase II-specific"/>
    <property type="evidence" value="ECO:0007669"/>
    <property type="project" value="InterPro"/>
</dbReference>
<feature type="DNA-binding region" description="Homeobox" evidence="12">
    <location>
        <begin position="136"/>
        <end position="195"/>
    </location>
</feature>
<evidence type="ECO:0000256" key="3">
    <source>
        <dbReference type="ARBA" id="ARBA00022692"/>
    </source>
</evidence>
<keyword evidence="7 14" id="KW-0472">Membrane</keyword>
<evidence type="ECO:0000256" key="9">
    <source>
        <dbReference type="ARBA" id="ARBA00023159"/>
    </source>
</evidence>
<keyword evidence="8 12" id="KW-0371">Homeobox</keyword>
<evidence type="ECO:0000256" key="13">
    <source>
        <dbReference type="RuleBase" id="RU000682"/>
    </source>
</evidence>
<keyword evidence="5" id="KW-0805">Transcription regulation</keyword>
<keyword evidence="3 14" id="KW-0812">Transmembrane</keyword>
<feature type="domain" description="Homeobox" evidence="16">
    <location>
        <begin position="134"/>
        <end position="194"/>
    </location>
</feature>
<dbReference type="SMART" id="SM00389">
    <property type="entry name" value="HOX"/>
    <property type="match status" value="1"/>
</dbReference>
<dbReference type="InterPro" id="IPR042634">
    <property type="entry name" value="MOX-1/MOX-2"/>
</dbReference>
<comment type="subcellular location">
    <subcellularLocation>
        <location evidence="14">Membrane</location>
        <topology evidence="14">Multi-pass membrane protein</topology>
    </subcellularLocation>
    <subcellularLocation>
        <location evidence="1 12 13">Nucleus</location>
    </subcellularLocation>
</comment>
<dbReference type="Gene3D" id="1.10.10.60">
    <property type="entry name" value="Homeodomain-like"/>
    <property type="match status" value="1"/>
</dbReference>
<sequence>MESSEVHPQTSNAIYSNFYYHNHHQTDQIYAPYKPSEVYCVGPALYNDYDYFSEHQDVQNYFSINKNYQGDDSWSGDGETHSRNEFKWEHSFERIDENGNNDTEAKQNGQEENYVDVHSVEFAGDADIKQLFASKQRKERTAFTKTQIRELEREFLRSNYLTRLRRYEISVALDLTERQVKVWFQNRRMKWKRTRCGSSKFINSLETICGKAYKRFMSFIFEYLRFLQTKSKQRELILRAKQIKQLCPTESATLLAQTITNPRNPLNITIFDRMLLFGTEVTLWVCLQNLGYLIMLSVMLYDVWIFISALIGGGLGYFIFGQMFMKINLENCQILRDAYCTQICGETDVSTFNGEPSHSTPPMESPGSSQEELPNEQQPVINSEEVAVSVHRECH</sequence>
<feature type="transmembrane region" description="Helical" evidence="14">
    <location>
        <begin position="301"/>
        <end position="320"/>
    </location>
</feature>
<evidence type="ECO:0000256" key="8">
    <source>
        <dbReference type="ARBA" id="ARBA00023155"/>
    </source>
</evidence>
<keyword evidence="14" id="KW-0187">Copper transport</keyword>
<feature type="region of interest" description="Disordered" evidence="15">
    <location>
        <begin position="351"/>
        <end position="383"/>
    </location>
</feature>
<evidence type="ECO:0000259" key="16">
    <source>
        <dbReference type="PROSITE" id="PS50071"/>
    </source>
</evidence>
<organism evidence="17 18">
    <name type="scientific">Rhynchophorus ferrugineus</name>
    <name type="common">Red palm weevil</name>
    <name type="synonym">Curculio ferrugineus</name>
    <dbReference type="NCBI Taxonomy" id="354439"/>
    <lineage>
        <taxon>Eukaryota</taxon>
        <taxon>Metazoa</taxon>
        <taxon>Ecdysozoa</taxon>
        <taxon>Arthropoda</taxon>
        <taxon>Hexapoda</taxon>
        <taxon>Insecta</taxon>
        <taxon>Pterygota</taxon>
        <taxon>Neoptera</taxon>
        <taxon>Endopterygota</taxon>
        <taxon>Coleoptera</taxon>
        <taxon>Polyphaga</taxon>
        <taxon>Cucujiformia</taxon>
        <taxon>Curculionidae</taxon>
        <taxon>Dryophthorinae</taxon>
        <taxon>Rhynchophorus</taxon>
    </lineage>
</organism>
<evidence type="ECO:0000256" key="7">
    <source>
        <dbReference type="ARBA" id="ARBA00023136"/>
    </source>
</evidence>
<keyword evidence="6 12" id="KW-0238">DNA-binding</keyword>
<reference evidence="17" key="1">
    <citation type="submission" date="2020-08" db="EMBL/GenBank/DDBJ databases">
        <title>Genome sequencing and assembly of the red palm weevil Rhynchophorus ferrugineus.</title>
        <authorList>
            <person name="Dias G.B."/>
            <person name="Bergman C.M."/>
            <person name="Manee M."/>
        </authorList>
    </citation>
    <scope>NUCLEOTIDE SEQUENCE</scope>
    <source>
        <strain evidence="17">AA-2017</strain>
        <tissue evidence="17">Whole larva</tissue>
    </source>
</reference>
<dbReference type="InterPro" id="IPR009057">
    <property type="entry name" value="Homeodomain-like_sf"/>
</dbReference>
<dbReference type="GO" id="GO:0005634">
    <property type="term" value="C:nucleus"/>
    <property type="evidence" value="ECO:0007669"/>
    <property type="project" value="UniProtKB-SubCell"/>
</dbReference>
<comment type="similarity">
    <text evidence="14">Belongs to the copper transporter (Ctr) (TC 1.A.56) family. SLC31A subfamily.</text>
</comment>
<dbReference type="InterPro" id="IPR001356">
    <property type="entry name" value="HD"/>
</dbReference>
<keyword evidence="4 14" id="KW-1133">Transmembrane helix</keyword>
<dbReference type="GO" id="GO:0045944">
    <property type="term" value="P:positive regulation of transcription by RNA polymerase II"/>
    <property type="evidence" value="ECO:0007669"/>
    <property type="project" value="InterPro"/>
</dbReference>
<evidence type="ECO:0000256" key="10">
    <source>
        <dbReference type="ARBA" id="ARBA00023163"/>
    </source>
</evidence>
<evidence type="ECO:0000256" key="5">
    <source>
        <dbReference type="ARBA" id="ARBA00023015"/>
    </source>
</evidence>
<evidence type="ECO:0000256" key="11">
    <source>
        <dbReference type="ARBA" id="ARBA00023242"/>
    </source>
</evidence>
<keyword evidence="2" id="KW-0217">Developmental protein</keyword>
<dbReference type="OrthoDB" id="73901at2759"/>
<accession>A0A834IIS1</accession>
<dbReference type="Proteomes" id="UP000625711">
    <property type="component" value="Unassembled WGS sequence"/>
</dbReference>
<dbReference type="EMBL" id="JAACXV010000232">
    <property type="protein sequence ID" value="KAF7281604.1"/>
    <property type="molecule type" value="Genomic_DNA"/>
</dbReference>
<dbReference type="Pfam" id="PF04145">
    <property type="entry name" value="Ctr"/>
    <property type="match status" value="1"/>
</dbReference>
<comment type="caution">
    <text evidence="17">The sequence shown here is derived from an EMBL/GenBank/DDBJ whole genome shotgun (WGS) entry which is preliminary data.</text>
</comment>
<dbReference type="GO" id="GO:0000978">
    <property type="term" value="F:RNA polymerase II cis-regulatory region sequence-specific DNA binding"/>
    <property type="evidence" value="ECO:0007669"/>
    <property type="project" value="TreeGrafter"/>
</dbReference>
<evidence type="ECO:0000313" key="17">
    <source>
        <dbReference type="EMBL" id="KAF7281604.1"/>
    </source>
</evidence>
<feature type="compositionally biased region" description="Polar residues" evidence="15">
    <location>
        <begin position="351"/>
        <end position="381"/>
    </location>
</feature>
<dbReference type="Pfam" id="PF00046">
    <property type="entry name" value="Homeodomain"/>
    <property type="match status" value="1"/>
</dbReference>
<name>A0A834IIS1_RHYFE</name>
<keyword evidence="14" id="KW-0406">Ion transport</keyword>
<evidence type="ECO:0000256" key="15">
    <source>
        <dbReference type="SAM" id="MobiDB-lite"/>
    </source>
</evidence>
<dbReference type="InterPro" id="IPR007274">
    <property type="entry name" value="Cop_transporter"/>
</dbReference>
<evidence type="ECO:0000256" key="12">
    <source>
        <dbReference type="PROSITE-ProRule" id="PRU00108"/>
    </source>
</evidence>
<evidence type="ECO:0000313" key="18">
    <source>
        <dbReference type="Proteomes" id="UP000625711"/>
    </source>
</evidence>
<evidence type="ECO:0000256" key="6">
    <source>
        <dbReference type="ARBA" id="ARBA00023125"/>
    </source>
</evidence>
<keyword evidence="18" id="KW-1185">Reference proteome</keyword>
<keyword evidence="14" id="KW-0813">Transport</keyword>
<keyword evidence="10" id="KW-0804">Transcription</keyword>
<dbReference type="PROSITE" id="PS50071">
    <property type="entry name" value="HOMEOBOX_2"/>
    <property type="match status" value="1"/>
</dbReference>
<dbReference type="PANTHER" id="PTHR24328">
    <property type="entry name" value="HOMEOBOX PROTEIN MOX"/>
    <property type="match status" value="1"/>
</dbReference>
<gene>
    <name evidence="17" type="ORF">GWI33_004468</name>
</gene>
<proteinExistence type="inferred from homology"/>
<evidence type="ECO:0000256" key="1">
    <source>
        <dbReference type="ARBA" id="ARBA00004123"/>
    </source>
</evidence>